<dbReference type="PANTHER" id="PTHR21733:SF7">
    <property type="entry name" value="CUB_2 DOMAIN-CONTAINING PROTEIN-RELATED"/>
    <property type="match status" value="1"/>
</dbReference>
<dbReference type="Pfam" id="PF03409">
    <property type="entry name" value="Glycoprotein"/>
    <property type="match status" value="1"/>
</dbReference>
<evidence type="ECO:0000313" key="3">
    <source>
        <dbReference type="Proteomes" id="UP000001940"/>
    </source>
</evidence>
<dbReference type="Proteomes" id="UP000001940">
    <property type="component" value="Chromosome IV"/>
</dbReference>
<keyword evidence="3" id="KW-1185">Reference proteome</keyword>
<dbReference type="PANTHER" id="PTHR21733">
    <property type="entry name" value="CUB_2 DOMAIN-CONTAINING PROTEIN-RELATED-RELATED"/>
    <property type="match status" value="1"/>
</dbReference>
<reference evidence="2 3" key="1">
    <citation type="journal article" date="1998" name="Science">
        <title>Genome sequence of the nematode C. elegans: a platform for investigating biology.</title>
        <authorList>
            <consortium name="The C. elegans sequencing consortium"/>
            <person name="Sulson J.E."/>
            <person name="Waterston R."/>
        </authorList>
    </citation>
    <scope>NUCLEOTIDE SEQUENCE [LARGE SCALE GENOMIC DNA]</scope>
    <source>
        <strain evidence="2 3">Bristol N2</strain>
    </source>
</reference>
<gene>
    <name evidence="2" type="ORF">CELE_K11H12.3</name>
    <name evidence="2 4" type="ORF">K11H12.3</name>
</gene>
<evidence type="ECO:0000313" key="4">
    <source>
        <dbReference type="WormBase" id="K11H12.3"/>
    </source>
</evidence>
<dbReference type="STRING" id="6239.K11H12.3.1"/>
<dbReference type="WormBase" id="K11H12.3">
    <property type="protein sequence ID" value="CE29518"/>
    <property type="gene ID" value="WBGene00019659"/>
</dbReference>
<sequence length="211" mass="23680">MSTVCVFLFLALTFSVHADPKVVYLYDVSSIEWLTIGVEGGGNIYLASGDDNQILKNIQLTTGSTSITLDQLNDDNDDGSAKFITATGSVTLQTSNNGTMTGKLSGYIYVTTYLQARDPTFSVYVLKTTQSISKMGMKSTVVVLNTVIRQELIDYDMPRIMSYVSSINHTRIQMYIFNRIFLLRTGMMLSIINFSKIQLYWIMDQRYSSIT</sequence>
<dbReference type="AlphaFoldDB" id="P91370"/>
<evidence type="ECO:0000313" key="2">
    <source>
        <dbReference type="EMBL" id="CCD70972.1"/>
    </source>
</evidence>
<feature type="chain" id="PRO_5004161789" evidence="1">
    <location>
        <begin position="19"/>
        <end position="211"/>
    </location>
</feature>
<dbReference type="PaxDb" id="6239-K11H12.3"/>
<dbReference type="InterPro" id="IPR005071">
    <property type="entry name" value="Glycoprotein"/>
</dbReference>
<keyword evidence="1" id="KW-0732">Signal</keyword>
<name>P91370_CAEEL</name>
<dbReference type="AGR" id="WB:WBGene00019659"/>
<dbReference type="InParanoid" id="P91370"/>
<dbReference type="EMBL" id="BX284604">
    <property type="protein sequence ID" value="CCD70972.1"/>
    <property type="molecule type" value="Genomic_DNA"/>
</dbReference>
<organism evidence="2 3">
    <name type="scientific">Caenorhabditis elegans</name>
    <dbReference type="NCBI Taxonomy" id="6239"/>
    <lineage>
        <taxon>Eukaryota</taxon>
        <taxon>Metazoa</taxon>
        <taxon>Ecdysozoa</taxon>
        <taxon>Nematoda</taxon>
        <taxon>Chromadorea</taxon>
        <taxon>Rhabditida</taxon>
        <taxon>Rhabditina</taxon>
        <taxon>Rhabditomorpha</taxon>
        <taxon>Rhabditoidea</taxon>
        <taxon>Rhabditidae</taxon>
        <taxon>Peloderinae</taxon>
        <taxon>Caenorhabditis</taxon>
    </lineage>
</organism>
<dbReference type="PIR" id="T34441">
    <property type="entry name" value="T34441"/>
</dbReference>
<dbReference type="OrthoDB" id="5807757at2759"/>
<dbReference type="UCSC" id="K11H12.3">
    <property type="organism name" value="c. elegans"/>
</dbReference>
<evidence type="ECO:0000256" key="1">
    <source>
        <dbReference type="SAM" id="SignalP"/>
    </source>
</evidence>
<dbReference type="Bgee" id="WBGene00019659">
    <property type="expression patterns" value="Expressed in adult organism and 1 other cell type or tissue"/>
</dbReference>
<dbReference type="HOGENOM" id="CLU_1305843_0_0_1"/>
<feature type="signal peptide" evidence="1">
    <location>
        <begin position="1"/>
        <end position="18"/>
    </location>
</feature>
<proteinExistence type="predicted"/>
<protein>
    <submittedName>
        <fullName evidence="2">Hyphal_reg_CWP domain-containing protein</fullName>
    </submittedName>
</protein>
<dbReference type="eggNOG" id="ENOG502SG5B">
    <property type="taxonomic scope" value="Eukaryota"/>
</dbReference>
<dbReference type="PhylomeDB" id="P91370"/>
<accession>P91370</accession>